<reference evidence="2" key="1">
    <citation type="submission" date="2023-03" db="EMBL/GenBank/DDBJ databases">
        <title>Massive genome expansion in bonnet fungi (Mycena s.s.) driven by repeated elements and novel gene families across ecological guilds.</title>
        <authorList>
            <consortium name="Lawrence Berkeley National Laboratory"/>
            <person name="Harder C.B."/>
            <person name="Miyauchi S."/>
            <person name="Viragh M."/>
            <person name="Kuo A."/>
            <person name="Thoen E."/>
            <person name="Andreopoulos B."/>
            <person name="Lu D."/>
            <person name="Skrede I."/>
            <person name="Drula E."/>
            <person name="Henrissat B."/>
            <person name="Morin E."/>
            <person name="Kohler A."/>
            <person name="Barry K."/>
            <person name="LaButti K."/>
            <person name="Morin E."/>
            <person name="Salamov A."/>
            <person name="Lipzen A."/>
            <person name="Mereny Z."/>
            <person name="Hegedus B."/>
            <person name="Baldrian P."/>
            <person name="Stursova M."/>
            <person name="Weitz H."/>
            <person name="Taylor A."/>
            <person name="Grigoriev I.V."/>
            <person name="Nagy L.G."/>
            <person name="Martin F."/>
            <person name="Kauserud H."/>
        </authorList>
    </citation>
    <scope>NUCLEOTIDE SEQUENCE</scope>
    <source>
        <strain evidence="2">CBHHK188m</strain>
    </source>
</reference>
<evidence type="ECO:0000259" key="1">
    <source>
        <dbReference type="Pfam" id="PF20209"/>
    </source>
</evidence>
<keyword evidence="3" id="KW-1185">Reference proteome</keyword>
<name>A0AAD7I193_9AGAR</name>
<sequence length="283" mass="31573">MSRQPKIESFDSSSVVSGSYVLCHLCNSAVSKNSFHSIPLRSYANGVWIGKVPEELKDLTFLEEQCIARARATRCMYKLTLGPSGQLAARGNVCILPQDTASFVSAMPIPLFRLKDEICVILVGSPDTEVTHDMLKRLPLLVRREKIRTALFWLIENNPLYADLDRDVVLENSEEYPVHDCPLAVTDFLRTNSANNQGSSYTSYSDQANTELFEGTDTFELTSSTLVDVDNIASTYQLDALRRLKKQEAGFVKFPSGNTPLSTSKNPPYLVGYGQLFFHTVLE</sequence>
<dbReference type="AlphaFoldDB" id="A0AAD7I193"/>
<accession>A0AAD7I193</accession>
<comment type="caution">
    <text evidence="2">The sequence shown here is derived from an EMBL/GenBank/DDBJ whole genome shotgun (WGS) entry which is preliminary data.</text>
</comment>
<gene>
    <name evidence="2" type="ORF">DFH07DRAFT_755202</name>
</gene>
<organism evidence="2 3">
    <name type="scientific">Mycena maculata</name>
    <dbReference type="NCBI Taxonomy" id="230809"/>
    <lineage>
        <taxon>Eukaryota</taxon>
        <taxon>Fungi</taxon>
        <taxon>Dikarya</taxon>
        <taxon>Basidiomycota</taxon>
        <taxon>Agaricomycotina</taxon>
        <taxon>Agaricomycetes</taxon>
        <taxon>Agaricomycetidae</taxon>
        <taxon>Agaricales</taxon>
        <taxon>Marasmiineae</taxon>
        <taxon>Mycenaceae</taxon>
        <taxon>Mycena</taxon>
    </lineage>
</organism>
<feature type="domain" description="DUF6570" evidence="1">
    <location>
        <begin position="37"/>
        <end position="165"/>
    </location>
</feature>
<evidence type="ECO:0000313" key="2">
    <source>
        <dbReference type="EMBL" id="KAJ7732758.1"/>
    </source>
</evidence>
<dbReference type="EMBL" id="JARJLG010000173">
    <property type="protein sequence ID" value="KAJ7732758.1"/>
    <property type="molecule type" value="Genomic_DNA"/>
</dbReference>
<dbReference type="Pfam" id="PF20209">
    <property type="entry name" value="DUF6570"/>
    <property type="match status" value="1"/>
</dbReference>
<dbReference type="Proteomes" id="UP001215280">
    <property type="component" value="Unassembled WGS sequence"/>
</dbReference>
<proteinExistence type="predicted"/>
<dbReference type="InterPro" id="IPR046700">
    <property type="entry name" value="DUF6570"/>
</dbReference>
<protein>
    <recommendedName>
        <fullName evidence="1">DUF6570 domain-containing protein</fullName>
    </recommendedName>
</protein>
<evidence type="ECO:0000313" key="3">
    <source>
        <dbReference type="Proteomes" id="UP001215280"/>
    </source>
</evidence>